<protein>
    <submittedName>
        <fullName evidence="1">Uncharacterized protein</fullName>
    </submittedName>
</protein>
<name>A0A1T4YWD1_9ACTN</name>
<dbReference type="OrthoDB" id="4861623at2"/>
<gene>
    <name evidence="1" type="ORF">SAMN06295964_1123</name>
</gene>
<reference evidence="2" key="1">
    <citation type="submission" date="2017-02" db="EMBL/GenBank/DDBJ databases">
        <authorList>
            <person name="Varghese N."/>
            <person name="Submissions S."/>
        </authorList>
    </citation>
    <scope>NUCLEOTIDE SEQUENCE [LARGE SCALE GENOMIC DNA]</scope>
    <source>
        <strain evidence="2">9H-4</strain>
    </source>
</reference>
<evidence type="ECO:0000313" key="1">
    <source>
        <dbReference type="EMBL" id="SKB05943.1"/>
    </source>
</evidence>
<keyword evidence="2" id="KW-1185">Reference proteome</keyword>
<dbReference type="RefSeq" id="WP_078699237.1">
    <property type="nucleotide sequence ID" value="NZ_LT796768.1"/>
</dbReference>
<dbReference type="STRING" id="1736691.SAMN06295964_1123"/>
<evidence type="ECO:0000313" key="2">
    <source>
        <dbReference type="Proteomes" id="UP000191040"/>
    </source>
</evidence>
<accession>A0A1T4YWD1</accession>
<proteinExistence type="predicted"/>
<dbReference type="Proteomes" id="UP000191040">
    <property type="component" value="Chromosome I"/>
</dbReference>
<organism evidence="1 2">
    <name type="scientific">Aeromicrobium choanae</name>
    <dbReference type="NCBI Taxonomy" id="1736691"/>
    <lineage>
        <taxon>Bacteria</taxon>
        <taxon>Bacillati</taxon>
        <taxon>Actinomycetota</taxon>
        <taxon>Actinomycetes</taxon>
        <taxon>Propionibacteriales</taxon>
        <taxon>Nocardioidaceae</taxon>
        <taxon>Aeromicrobium</taxon>
    </lineage>
</organism>
<dbReference type="Gene3D" id="1.20.5.340">
    <property type="match status" value="1"/>
</dbReference>
<dbReference type="EMBL" id="LT796768">
    <property type="protein sequence ID" value="SKB05943.1"/>
    <property type="molecule type" value="Genomic_DNA"/>
</dbReference>
<sequence>MTDIRFEGDFIHLEGLVVRATANDLMLDATARRKTNTPFRRALVHDFDDGLTLNWDSDYPGGVSVNSCKQILGFNNRDWLIVRSRIMQQFGTDFMLDGGAERRGRFSTSIRRNPFRRALVHGFGDQLVVNWDRDYTGGVVVNGRVTMPDGAVVAGQDVAATLTTLTGQVTALTTELTAATAAIADLTARVTALETEATT</sequence>
<dbReference type="AlphaFoldDB" id="A0A1T4YWD1"/>